<evidence type="ECO:0000256" key="1">
    <source>
        <dbReference type="ARBA" id="ARBA00023015"/>
    </source>
</evidence>
<dbReference type="PANTHER" id="PTHR38445">
    <property type="entry name" value="HTH-TYPE TRANSCRIPTIONAL REPRESSOR YTRA"/>
    <property type="match status" value="1"/>
</dbReference>
<evidence type="ECO:0000256" key="3">
    <source>
        <dbReference type="ARBA" id="ARBA00023163"/>
    </source>
</evidence>
<dbReference type="GO" id="GO:0003700">
    <property type="term" value="F:DNA-binding transcription factor activity"/>
    <property type="evidence" value="ECO:0007669"/>
    <property type="project" value="InterPro"/>
</dbReference>
<keyword evidence="3" id="KW-0804">Transcription</keyword>
<dbReference type="Gene3D" id="1.10.10.10">
    <property type="entry name" value="Winged helix-like DNA-binding domain superfamily/Winged helix DNA-binding domain"/>
    <property type="match status" value="1"/>
</dbReference>
<organism evidence="5">
    <name type="scientific">marine sediment metagenome</name>
    <dbReference type="NCBI Taxonomy" id="412755"/>
    <lineage>
        <taxon>unclassified sequences</taxon>
        <taxon>metagenomes</taxon>
        <taxon>ecological metagenomes</taxon>
    </lineage>
</organism>
<dbReference type="InterPro" id="IPR036390">
    <property type="entry name" value="WH_DNA-bd_sf"/>
</dbReference>
<dbReference type="AlphaFoldDB" id="X0TUV7"/>
<keyword evidence="2" id="KW-0238">DNA-binding</keyword>
<dbReference type="EMBL" id="BARS01011530">
    <property type="protein sequence ID" value="GAF90956.1"/>
    <property type="molecule type" value="Genomic_DNA"/>
</dbReference>
<dbReference type="PROSITE" id="PS50949">
    <property type="entry name" value="HTH_GNTR"/>
    <property type="match status" value="1"/>
</dbReference>
<dbReference type="InterPro" id="IPR036388">
    <property type="entry name" value="WH-like_DNA-bd_sf"/>
</dbReference>
<name>X0TUV7_9ZZZZ</name>
<feature type="domain" description="HTH gntR-type" evidence="4">
    <location>
        <begin position="1"/>
        <end position="69"/>
    </location>
</feature>
<keyword evidence="1" id="KW-0805">Transcription regulation</keyword>
<evidence type="ECO:0000259" key="4">
    <source>
        <dbReference type="PROSITE" id="PS50949"/>
    </source>
</evidence>
<dbReference type="Pfam" id="PF00392">
    <property type="entry name" value="GntR"/>
    <property type="match status" value="1"/>
</dbReference>
<dbReference type="SMART" id="SM00345">
    <property type="entry name" value="HTH_GNTR"/>
    <property type="match status" value="1"/>
</dbReference>
<dbReference type="SUPFAM" id="SSF46785">
    <property type="entry name" value="Winged helix' DNA-binding domain"/>
    <property type="match status" value="1"/>
</dbReference>
<accession>X0TUV7</accession>
<proteinExistence type="predicted"/>
<evidence type="ECO:0000256" key="2">
    <source>
        <dbReference type="ARBA" id="ARBA00023125"/>
    </source>
</evidence>
<dbReference type="InterPro" id="IPR000524">
    <property type="entry name" value="Tscrpt_reg_HTH_GntR"/>
</dbReference>
<reference evidence="5" key="1">
    <citation type="journal article" date="2014" name="Front. Microbiol.">
        <title>High frequency of phylogenetically diverse reductive dehalogenase-homologous genes in deep subseafloor sedimentary metagenomes.</title>
        <authorList>
            <person name="Kawai M."/>
            <person name="Futagami T."/>
            <person name="Toyoda A."/>
            <person name="Takaki Y."/>
            <person name="Nishi S."/>
            <person name="Hori S."/>
            <person name="Arai W."/>
            <person name="Tsubouchi T."/>
            <person name="Morono Y."/>
            <person name="Uchiyama I."/>
            <person name="Ito T."/>
            <person name="Fujiyama A."/>
            <person name="Inagaki F."/>
            <person name="Takami H."/>
        </authorList>
    </citation>
    <scope>NUCLEOTIDE SEQUENCE</scope>
    <source>
        <strain evidence="5">Expedition CK06-06</strain>
    </source>
</reference>
<evidence type="ECO:0000313" key="5">
    <source>
        <dbReference type="EMBL" id="GAF90956.1"/>
    </source>
</evidence>
<sequence>MPIYRQIIDQIKYQVTTGVLKEGDKVPSVRELAARLAVNQNTILKVYNELCRQNVLKIERGDGTYVSSNKQTIPVAERRKTVSNVLREAAILAVQLELPIEQVGELLQKEYGYIVSQRASRRKTDLSEK</sequence>
<dbReference type="GO" id="GO:0003677">
    <property type="term" value="F:DNA binding"/>
    <property type="evidence" value="ECO:0007669"/>
    <property type="project" value="UniProtKB-KW"/>
</dbReference>
<dbReference type="PANTHER" id="PTHR38445:SF9">
    <property type="entry name" value="HTH-TYPE TRANSCRIPTIONAL REPRESSOR YTRA"/>
    <property type="match status" value="1"/>
</dbReference>
<protein>
    <recommendedName>
        <fullName evidence="4">HTH gntR-type domain-containing protein</fullName>
    </recommendedName>
</protein>
<comment type="caution">
    <text evidence="5">The sequence shown here is derived from an EMBL/GenBank/DDBJ whole genome shotgun (WGS) entry which is preliminary data.</text>
</comment>
<gene>
    <name evidence="5" type="ORF">S01H1_20938</name>
</gene>
<dbReference type="CDD" id="cd07377">
    <property type="entry name" value="WHTH_GntR"/>
    <property type="match status" value="1"/>
</dbReference>